<dbReference type="Pfam" id="PF01012">
    <property type="entry name" value="ETF"/>
    <property type="match status" value="1"/>
</dbReference>
<reference evidence="2" key="1">
    <citation type="submission" date="2019-08" db="EMBL/GenBank/DDBJ databases">
        <authorList>
            <person name="Kucharzyk K."/>
            <person name="Murdoch R.W."/>
            <person name="Higgins S."/>
            <person name="Loffler F."/>
        </authorList>
    </citation>
    <scope>NUCLEOTIDE SEQUENCE</scope>
</reference>
<dbReference type="GO" id="GO:0016491">
    <property type="term" value="F:oxidoreductase activity"/>
    <property type="evidence" value="ECO:0007669"/>
    <property type="project" value="UniProtKB-KW"/>
</dbReference>
<dbReference type="Gene3D" id="3.40.50.620">
    <property type="entry name" value="HUPs"/>
    <property type="match status" value="1"/>
</dbReference>
<dbReference type="GO" id="GO:0009055">
    <property type="term" value="F:electron transfer activity"/>
    <property type="evidence" value="ECO:0007669"/>
    <property type="project" value="InterPro"/>
</dbReference>
<dbReference type="InterPro" id="IPR014730">
    <property type="entry name" value="ETF_a/b_N"/>
</dbReference>
<dbReference type="EMBL" id="VSSQ01111156">
    <property type="protein sequence ID" value="MPN48644.1"/>
    <property type="molecule type" value="Genomic_DNA"/>
</dbReference>
<feature type="domain" description="Electron transfer flavoprotein alpha/beta-subunit N-terminal" evidence="1">
    <location>
        <begin position="4"/>
        <end position="100"/>
    </location>
</feature>
<dbReference type="SUPFAM" id="SSF52402">
    <property type="entry name" value="Adenine nucleotide alpha hydrolases-like"/>
    <property type="match status" value="1"/>
</dbReference>
<gene>
    <name evidence="2" type="primary">carD_61</name>
    <name evidence="2" type="ORF">SDC9_196255</name>
</gene>
<dbReference type="InterPro" id="IPR012255">
    <property type="entry name" value="ETF_b"/>
</dbReference>
<dbReference type="AlphaFoldDB" id="A0A645IK02"/>
<comment type="caution">
    <text evidence="2">The sequence shown here is derived from an EMBL/GenBank/DDBJ whole genome shotgun (WGS) entry which is preliminary data.</text>
</comment>
<evidence type="ECO:0000259" key="1">
    <source>
        <dbReference type="Pfam" id="PF01012"/>
    </source>
</evidence>
<accession>A0A645IK02</accession>
<organism evidence="2">
    <name type="scientific">bioreactor metagenome</name>
    <dbReference type="NCBI Taxonomy" id="1076179"/>
    <lineage>
        <taxon>unclassified sequences</taxon>
        <taxon>metagenomes</taxon>
        <taxon>ecological metagenomes</taxon>
    </lineage>
</organism>
<evidence type="ECO:0000313" key="2">
    <source>
        <dbReference type="EMBL" id="MPN48644.1"/>
    </source>
</evidence>
<dbReference type="PANTHER" id="PTHR21294">
    <property type="entry name" value="ELECTRON TRANSFER FLAVOPROTEIN BETA-SUBUNIT"/>
    <property type="match status" value="1"/>
</dbReference>
<protein>
    <submittedName>
        <fullName evidence="2">Caffeyl-CoA reductase-Etf complex subunit CarD</fullName>
        <ecNumber evidence="2">1.3.1.108</ecNumber>
    </submittedName>
</protein>
<dbReference type="InterPro" id="IPR014729">
    <property type="entry name" value="Rossmann-like_a/b/a_fold"/>
</dbReference>
<dbReference type="PANTHER" id="PTHR21294:SF17">
    <property type="entry name" value="PROTEIN FIXA"/>
    <property type="match status" value="1"/>
</dbReference>
<keyword evidence="2" id="KW-0560">Oxidoreductase</keyword>
<name>A0A645IK02_9ZZZZ</name>
<sequence>MGPFDLIIAGEKATDGETGQVGPEVAAIMDLPCSTYVSSVVCDGKCAVVRRTVEGGIETQRIKLPCLLTVLNDINEPSMPTLRGKKSARRASVDTLNAADLRLSKEEAGLVGSPTRVVKISHPKISRKTEFYSGRELERGFERVLEILRELAVL</sequence>
<proteinExistence type="predicted"/>
<dbReference type="EC" id="1.3.1.108" evidence="2"/>